<reference evidence="2 3" key="1">
    <citation type="submission" date="2020-08" db="EMBL/GenBank/DDBJ databases">
        <title>Sequencing the genomes of 1000 actinobacteria strains.</title>
        <authorList>
            <person name="Klenk H.-P."/>
        </authorList>
    </citation>
    <scope>NUCLEOTIDE SEQUENCE [LARGE SCALE GENOMIC DNA]</scope>
    <source>
        <strain evidence="2 3">DSM 45258</strain>
    </source>
</reference>
<organism evidence="2 3">
    <name type="scientific">Hoyosella altamirensis</name>
    <dbReference type="NCBI Taxonomy" id="616997"/>
    <lineage>
        <taxon>Bacteria</taxon>
        <taxon>Bacillati</taxon>
        <taxon>Actinomycetota</taxon>
        <taxon>Actinomycetes</taxon>
        <taxon>Mycobacteriales</taxon>
        <taxon>Hoyosellaceae</taxon>
        <taxon>Hoyosella</taxon>
    </lineage>
</organism>
<evidence type="ECO:0000256" key="1">
    <source>
        <dbReference type="SAM" id="MobiDB-lite"/>
    </source>
</evidence>
<name>A0A839RJ93_9ACTN</name>
<comment type="caution">
    <text evidence="2">The sequence shown here is derived from an EMBL/GenBank/DDBJ whole genome shotgun (WGS) entry which is preliminary data.</text>
</comment>
<keyword evidence="3" id="KW-1185">Reference proteome</keyword>
<evidence type="ECO:0000313" key="2">
    <source>
        <dbReference type="EMBL" id="MBB3036520.1"/>
    </source>
</evidence>
<dbReference type="EMBL" id="JACHWS010000001">
    <property type="protein sequence ID" value="MBB3036520.1"/>
    <property type="molecule type" value="Genomic_DNA"/>
</dbReference>
<protein>
    <submittedName>
        <fullName evidence="2">Uncharacterized protein</fullName>
    </submittedName>
</protein>
<evidence type="ECO:0000313" key="3">
    <source>
        <dbReference type="Proteomes" id="UP000567922"/>
    </source>
</evidence>
<proteinExistence type="predicted"/>
<sequence length="51" mass="5097">MSIVAGVFAGTALGAWLVATGGEWPGYGMPGLPGGGSPSEVTVVESFRDTR</sequence>
<accession>A0A839RJ93</accession>
<dbReference type="Proteomes" id="UP000567922">
    <property type="component" value="Unassembled WGS sequence"/>
</dbReference>
<dbReference type="AlphaFoldDB" id="A0A839RJ93"/>
<feature type="region of interest" description="Disordered" evidence="1">
    <location>
        <begin position="29"/>
        <end position="51"/>
    </location>
</feature>
<gene>
    <name evidence="2" type="ORF">FHU29_000954</name>
</gene>
<dbReference type="RefSeq" id="WP_157095303.1">
    <property type="nucleotide sequence ID" value="NZ_BDDI01000015.1"/>
</dbReference>